<organism evidence="1 2">
    <name type="scientific">Crocosphaera watsonii WH 0003</name>
    <dbReference type="NCBI Taxonomy" id="423471"/>
    <lineage>
        <taxon>Bacteria</taxon>
        <taxon>Bacillati</taxon>
        <taxon>Cyanobacteriota</taxon>
        <taxon>Cyanophyceae</taxon>
        <taxon>Oscillatoriophycideae</taxon>
        <taxon>Chroococcales</taxon>
        <taxon>Aphanothecaceae</taxon>
        <taxon>Crocosphaera</taxon>
    </lineage>
</organism>
<dbReference type="PATRIC" id="fig|423471.3.peg.2073"/>
<dbReference type="RefSeq" id="WP_007310487.1">
    <property type="nucleotide sequence ID" value="NZ_AESD01000334.1"/>
</dbReference>
<gene>
    <name evidence="1" type="ORF">CWATWH0003_2209</name>
</gene>
<protein>
    <recommendedName>
        <fullName evidence="3">DUF433 domain-containing protein</fullName>
    </recommendedName>
</protein>
<comment type="caution">
    <text evidence="1">The sequence shown here is derived from an EMBL/GenBank/DDBJ whole genome shotgun (WGS) entry which is preliminary data.</text>
</comment>
<reference evidence="1 2" key="1">
    <citation type="journal article" date="2011" name="Front. Microbiol.">
        <title>Two Strains of Crocosphaera watsonii with Highly Conserved Genomes are Distinguished by Strain-Specific Features.</title>
        <authorList>
            <person name="Bench S.R."/>
            <person name="Ilikchyan I.N."/>
            <person name="Tripp H.J."/>
            <person name="Zehr J.P."/>
        </authorList>
    </citation>
    <scope>NUCLEOTIDE SEQUENCE [LARGE SCALE GENOMIC DNA]</scope>
    <source>
        <strain evidence="1 2">WH 0003</strain>
    </source>
</reference>
<evidence type="ECO:0000313" key="1">
    <source>
        <dbReference type="EMBL" id="EHJ13100.1"/>
    </source>
</evidence>
<dbReference type="GeneID" id="88765918"/>
<name>G5J3Y6_CROWT</name>
<evidence type="ECO:0008006" key="3">
    <source>
        <dbReference type="Google" id="ProtNLM"/>
    </source>
</evidence>
<sequence>MTRFQKENQWKYLESCPESWQKQLYIKGDKIKVSDIYSEMILKKETLEEAAKNLNLPLAAIQEVIEYCQIYRDLLREEAQEKHHQHPF</sequence>
<proteinExistence type="predicted"/>
<dbReference type="AlphaFoldDB" id="G5J3Y6"/>
<accession>G5J3Y6</accession>
<evidence type="ECO:0000313" key="2">
    <source>
        <dbReference type="Proteomes" id="UP000003477"/>
    </source>
</evidence>
<dbReference type="EMBL" id="AESD01000334">
    <property type="protein sequence ID" value="EHJ13100.1"/>
    <property type="molecule type" value="Genomic_DNA"/>
</dbReference>
<dbReference type="Proteomes" id="UP000003477">
    <property type="component" value="Unassembled WGS sequence"/>
</dbReference>